<keyword evidence="13" id="KW-1185">Reference proteome</keyword>
<proteinExistence type="inferred from homology"/>
<dbReference type="GO" id="GO:0000706">
    <property type="term" value="P:meiotic DNA double-strand break processing"/>
    <property type="evidence" value="ECO:0007669"/>
    <property type="project" value="TreeGrafter"/>
</dbReference>
<keyword evidence="5" id="KW-0479">Metal-binding</keyword>
<evidence type="ECO:0000256" key="7">
    <source>
        <dbReference type="ARBA" id="ARBA00023029"/>
    </source>
</evidence>
<evidence type="ECO:0000256" key="6">
    <source>
        <dbReference type="ARBA" id="ARBA00022842"/>
    </source>
</evidence>
<dbReference type="GO" id="GO:0003677">
    <property type="term" value="F:DNA binding"/>
    <property type="evidence" value="ECO:0007669"/>
    <property type="project" value="UniProtKB-KW"/>
</dbReference>
<reference evidence="12 13" key="1">
    <citation type="journal article" date="2023" name="G3 (Bethesda)">
        <title>A chromosome-length genome assembly and annotation of blackberry (Rubus argutus, cv. 'Hillquist').</title>
        <authorList>
            <person name="Bruna T."/>
            <person name="Aryal R."/>
            <person name="Dudchenko O."/>
            <person name="Sargent D.J."/>
            <person name="Mead D."/>
            <person name="Buti M."/>
            <person name="Cavallini A."/>
            <person name="Hytonen T."/>
            <person name="Andres J."/>
            <person name="Pham M."/>
            <person name="Weisz D."/>
            <person name="Mascagni F."/>
            <person name="Usai G."/>
            <person name="Natali L."/>
            <person name="Bassil N."/>
            <person name="Fernandez G.E."/>
            <person name="Lomsadze A."/>
            <person name="Armour M."/>
            <person name="Olukolu B."/>
            <person name="Poorten T."/>
            <person name="Britton C."/>
            <person name="Davik J."/>
            <person name="Ashrafi H."/>
            <person name="Aiden E.L."/>
            <person name="Borodovsky M."/>
            <person name="Worthington M."/>
        </authorList>
    </citation>
    <scope>NUCLEOTIDE SEQUENCE [LARGE SCALE GENOMIC DNA]</scope>
    <source>
        <strain evidence="12">PI 553951</strain>
    </source>
</reference>
<dbReference type="PANTHER" id="PTHR10848">
    <property type="entry name" value="MEIOTIC RECOMBINATION PROTEIN SPO11"/>
    <property type="match status" value="1"/>
</dbReference>
<feature type="domain" description="Topoisomerase 6 subunit A/Spo11 TOPRIM" evidence="11">
    <location>
        <begin position="247"/>
        <end position="406"/>
    </location>
</feature>
<comment type="cofactor">
    <cofactor evidence="2">
        <name>Mg(2+)</name>
        <dbReference type="ChEBI" id="CHEBI:18420"/>
    </cofactor>
</comment>
<protein>
    <recommendedName>
        <fullName evidence="4">DNA topoisomerase (ATP-hydrolyzing)</fullName>
        <ecNumber evidence="4">5.6.2.2</ecNumber>
    </recommendedName>
</protein>
<dbReference type="InterPro" id="IPR002815">
    <property type="entry name" value="Spo11/TopoVI_A"/>
</dbReference>
<evidence type="ECO:0000259" key="11">
    <source>
        <dbReference type="Pfam" id="PF21180"/>
    </source>
</evidence>
<evidence type="ECO:0000256" key="8">
    <source>
        <dbReference type="ARBA" id="ARBA00023125"/>
    </source>
</evidence>
<dbReference type="InterPro" id="IPR036388">
    <property type="entry name" value="WH-like_DNA-bd_sf"/>
</dbReference>
<dbReference type="PANTHER" id="PTHR10848:SF0">
    <property type="entry name" value="MEIOTIC RECOMBINATION PROTEIN SPO11"/>
    <property type="match status" value="1"/>
</dbReference>
<keyword evidence="9" id="KW-0413">Isomerase</keyword>
<dbReference type="EC" id="5.6.2.2" evidence="4"/>
<sequence>MSSDQDNGKEKSSIVSDGLVEKLMSVNYQRKREGGKGKVIKPPPCLHTLVDETIISHFEKEKGLKAKERILESLQSLTLNPEQNTDEDDTDKITLEKLQESNPSSSYKDCWEVKWMSREDVIKKFETIYGEFDLQKNWGERAHFIVPQPRETIYVNELECIMAKGKHEVVCYQYFKNYKENFRFTKLDTLLNLVYNLRTEYMQMNKRGVHYAYEHLFNTEAEVDSTLDSICAMLGCTPAPYFKDWSIEEKFHEEFKCIIITGSGEPDIATRIILNMLTSALKLEVVVLIDCNPYGFEILLTYLCGSKKMAYNSRNLRTRGIKWLGIWPTDLLEYHMEDYGFQEKKMTDEEISIAEKKLQRLLNKEVVKNNPKWQDLLQKMTTRIQIEGLSCIHLNFLNKIYLKEKLQNHDWV</sequence>
<organism evidence="12 13">
    <name type="scientific">Rubus argutus</name>
    <name type="common">Southern blackberry</name>
    <dbReference type="NCBI Taxonomy" id="59490"/>
    <lineage>
        <taxon>Eukaryota</taxon>
        <taxon>Viridiplantae</taxon>
        <taxon>Streptophyta</taxon>
        <taxon>Embryophyta</taxon>
        <taxon>Tracheophyta</taxon>
        <taxon>Spermatophyta</taxon>
        <taxon>Magnoliopsida</taxon>
        <taxon>eudicotyledons</taxon>
        <taxon>Gunneridae</taxon>
        <taxon>Pentapetalae</taxon>
        <taxon>rosids</taxon>
        <taxon>fabids</taxon>
        <taxon>Rosales</taxon>
        <taxon>Rosaceae</taxon>
        <taxon>Rosoideae</taxon>
        <taxon>Rosoideae incertae sedis</taxon>
        <taxon>Rubus</taxon>
    </lineage>
</organism>
<comment type="caution">
    <text evidence="12">The sequence shown here is derived from an EMBL/GenBank/DDBJ whole genome shotgun (WGS) entry which is preliminary data.</text>
</comment>
<dbReference type="InterPro" id="IPR034136">
    <property type="entry name" value="TOPRIM_Topo6A/Spo11"/>
</dbReference>
<gene>
    <name evidence="12" type="ORF">M0R45_010249</name>
</gene>
<accession>A0AAW1Y776</accession>
<evidence type="ECO:0000256" key="5">
    <source>
        <dbReference type="ARBA" id="ARBA00022723"/>
    </source>
</evidence>
<dbReference type="GO" id="GO:0046872">
    <property type="term" value="F:metal ion binding"/>
    <property type="evidence" value="ECO:0007669"/>
    <property type="project" value="UniProtKB-KW"/>
</dbReference>
<keyword evidence="6" id="KW-0460">Magnesium</keyword>
<dbReference type="Proteomes" id="UP001457282">
    <property type="component" value="Unassembled WGS sequence"/>
</dbReference>
<dbReference type="GO" id="GO:0003918">
    <property type="term" value="F:DNA topoisomerase type II (double strand cut, ATP-hydrolyzing) activity"/>
    <property type="evidence" value="ECO:0007669"/>
    <property type="project" value="UniProtKB-EC"/>
</dbReference>
<dbReference type="GO" id="GO:0005524">
    <property type="term" value="F:ATP binding"/>
    <property type="evidence" value="ECO:0007669"/>
    <property type="project" value="InterPro"/>
</dbReference>
<evidence type="ECO:0000313" key="12">
    <source>
        <dbReference type="EMBL" id="KAK9944692.1"/>
    </source>
</evidence>
<keyword evidence="8" id="KW-0238">DNA-binding</keyword>
<evidence type="ECO:0000256" key="2">
    <source>
        <dbReference type="ARBA" id="ARBA00001946"/>
    </source>
</evidence>
<dbReference type="InterPro" id="IPR036078">
    <property type="entry name" value="Spo11/TopoVI_A_sf"/>
</dbReference>
<name>A0AAW1Y776_RUBAR</name>
<dbReference type="EMBL" id="JBEDUW010000002">
    <property type="protein sequence ID" value="KAK9944692.1"/>
    <property type="molecule type" value="Genomic_DNA"/>
</dbReference>
<feature type="domain" description="Spo11/DNA topoisomerase VI subunit A N-terminal" evidence="10">
    <location>
        <begin position="183"/>
        <end position="237"/>
    </location>
</feature>
<dbReference type="GO" id="GO:0007131">
    <property type="term" value="P:reciprocal meiotic recombination"/>
    <property type="evidence" value="ECO:0007669"/>
    <property type="project" value="TreeGrafter"/>
</dbReference>
<keyword evidence="7" id="KW-0799">Topoisomerase</keyword>
<dbReference type="AlphaFoldDB" id="A0AAW1Y776"/>
<comment type="catalytic activity">
    <reaction evidence="1">
        <text>ATP-dependent breakage, passage and rejoining of double-stranded DNA.</text>
        <dbReference type="EC" id="5.6.2.2"/>
    </reaction>
</comment>
<evidence type="ECO:0000256" key="3">
    <source>
        <dbReference type="ARBA" id="ARBA00006559"/>
    </source>
</evidence>
<evidence type="ECO:0000313" key="13">
    <source>
        <dbReference type="Proteomes" id="UP001457282"/>
    </source>
</evidence>
<dbReference type="Gene3D" id="3.40.1360.10">
    <property type="match status" value="1"/>
</dbReference>
<dbReference type="Pfam" id="PF21180">
    <property type="entry name" value="TOP6A-Spo11_Toprim"/>
    <property type="match status" value="1"/>
</dbReference>
<evidence type="ECO:0000256" key="9">
    <source>
        <dbReference type="ARBA" id="ARBA00023235"/>
    </source>
</evidence>
<dbReference type="Gene3D" id="1.10.10.10">
    <property type="entry name" value="Winged helix-like DNA-binding domain superfamily/Winged helix DNA-binding domain"/>
    <property type="match status" value="1"/>
</dbReference>
<dbReference type="InterPro" id="IPR013049">
    <property type="entry name" value="Spo11/TopoVI_A_N"/>
</dbReference>
<dbReference type="Pfam" id="PF04406">
    <property type="entry name" value="TP6A_N"/>
    <property type="match status" value="1"/>
</dbReference>
<evidence type="ECO:0000256" key="4">
    <source>
        <dbReference type="ARBA" id="ARBA00012895"/>
    </source>
</evidence>
<evidence type="ECO:0000256" key="1">
    <source>
        <dbReference type="ARBA" id="ARBA00000185"/>
    </source>
</evidence>
<dbReference type="CDD" id="cd00223">
    <property type="entry name" value="TOPRIM_TopoIIB_SPO"/>
    <property type="match status" value="1"/>
</dbReference>
<dbReference type="GO" id="GO:0042138">
    <property type="term" value="P:meiotic DNA double-strand break formation"/>
    <property type="evidence" value="ECO:0007669"/>
    <property type="project" value="TreeGrafter"/>
</dbReference>
<dbReference type="SUPFAM" id="SSF56726">
    <property type="entry name" value="DNA topoisomerase IV, alpha subunit"/>
    <property type="match status" value="1"/>
</dbReference>
<comment type="similarity">
    <text evidence="3">Belongs to the TOP6A family.</text>
</comment>
<evidence type="ECO:0000259" key="10">
    <source>
        <dbReference type="Pfam" id="PF04406"/>
    </source>
</evidence>
<dbReference type="GO" id="GO:0000228">
    <property type="term" value="C:nuclear chromosome"/>
    <property type="evidence" value="ECO:0007669"/>
    <property type="project" value="TreeGrafter"/>
</dbReference>